<dbReference type="AlphaFoldDB" id="A0AAT9LAT0"/>
<accession>A0AAT9LAT0</accession>
<dbReference type="GO" id="GO:0005840">
    <property type="term" value="C:ribosome"/>
    <property type="evidence" value="ECO:0007669"/>
    <property type="project" value="UniProtKB-KW"/>
</dbReference>
<dbReference type="FunFam" id="3.40.5.10:FF:000003">
    <property type="entry name" value="50S ribosomal protein L9"/>
    <property type="match status" value="1"/>
</dbReference>
<reference evidence="9" key="2">
    <citation type="journal article" date="2023" name="Biology">
        <title>Prokaryotic Life Associated with Coal-Fire Gas Vents Revealed by Metagenomics.</title>
        <authorList>
            <person name="Kadnikov V.V."/>
            <person name="Mardanov A.V."/>
            <person name="Beletsky A.V."/>
            <person name="Karnachuk O.V."/>
            <person name="Ravin N.V."/>
        </authorList>
    </citation>
    <scope>NUCLEOTIDE SEQUENCE</scope>
    <source>
        <strain evidence="9">Bu02</strain>
    </source>
</reference>
<feature type="domain" description="Ribosomal protein L9" evidence="8">
    <location>
        <begin position="13"/>
        <end position="40"/>
    </location>
</feature>
<keyword evidence="4 7" id="KW-0689">Ribosomal protein</keyword>
<dbReference type="HAMAP" id="MF_00503">
    <property type="entry name" value="Ribosomal_bL9"/>
    <property type="match status" value="1"/>
</dbReference>
<dbReference type="InterPro" id="IPR020070">
    <property type="entry name" value="Ribosomal_bL9_N"/>
</dbReference>
<keyword evidence="2 7" id="KW-0699">rRNA-binding</keyword>
<keyword evidence="3 7" id="KW-0694">RNA-binding</keyword>
<dbReference type="PROSITE" id="PS00651">
    <property type="entry name" value="RIBOSOMAL_L9"/>
    <property type="match status" value="1"/>
</dbReference>
<evidence type="ECO:0000256" key="4">
    <source>
        <dbReference type="ARBA" id="ARBA00022980"/>
    </source>
</evidence>
<gene>
    <name evidence="7" type="primary">rplI</name>
    <name evidence="9" type="ORF">IMF26_07165</name>
</gene>
<dbReference type="Gene3D" id="3.10.430.100">
    <property type="entry name" value="Ribosomal protein L9, C-terminal domain"/>
    <property type="match status" value="1"/>
</dbReference>
<dbReference type="Gene3D" id="3.40.5.10">
    <property type="entry name" value="Ribosomal protein L9, N-terminal domain"/>
    <property type="match status" value="1"/>
</dbReference>
<evidence type="ECO:0000256" key="6">
    <source>
        <dbReference type="ARBA" id="ARBA00035292"/>
    </source>
</evidence>
<evidence type="ECO:0000256" key="5">
    <source>
        <dbReference type="ARBA" id="ARBA00023274"/>
    </source>
</evidence>
<dbReference type="Pfam" id="PF03948">
    <property type="entry name" value="Ribosomal_L9_C"/>
    <property type="match status" value="1"/>
</dbReference>
<dbReference type="GO" id="GO:1990904">
    <property type="term" value="C:ribonucleoprotein complex"/>
    <property type="evidence" value="ECO:0007669"/>
    <property type="project" value="UniProtKB-KW"/>
</dbReference>
<name>A0AAT9LAT0_9FIRM</name>
<evidence type="ECO:0000256" key="7">
    <source>
        <dbReference type="HAMAP-Rule" id="MF_00503"/>
    </source>
</evidence>
<reference evidence="9" key="1">
    <citation type="submission" date="2020-10" db="EMBL/GenBank/DDBJ databases">
        <authorList>
            <person name="Kadnikov V."/>
            <person name="Beletsky A.V."/>
            <person name="Mardanov A.V."/>
            <person name="Karnachuk O.V."/>
            <person name="Ravin N.V."/>
        </authorList>
    </citation>
    <scope>NUCLEOTIDE SEQUENCE</scope>
    <source>
        <strain evidence="9">Bu02</strain>
    </source>
</reference>
<dbReference type="Pfam" id="PF01281">
    <property type="entry name" value="Ribosomal_L9_N"/>
    <property type="match status" value="1"/>
</dbReference>
<sequence>MEVILKRDVPGLGKAGDIVKVKDGYARNYLFPKGLAVAATKSSLKEQENLTSAQRQKEERLLAEAKEYAQKLEGKTLVFRVKAGKGRIFGSVTAQEIASEIQNTYKIPVDKRRVLLDENLKELGTHEVEVQLHPKVRVRIKVEIRAEEGE</sequence>
<dbReference type="GO" id="GO:0019843">
    <property type="term" value="F:rRNA binding"/>
    <property type="evidence" value="ECO:0007669"/>
    <property type="project" value="UniProtKB-UniRule"/>
</dbReference>
<dbReference type="GO" id="GO:0006412">
    <property type="term" value="P:translation"/>
    <property type="evidence" value="ECO:0007669"/>
    <property type="project" value="UniProtKB-UniRule"/>
</dbReference>
<evidence type="ECO:0000256" key="1">
    <source>
        <dbReference type="ARBA" id="ARBA00010605"/>
    </source>
</evidence>
<dbReference type="KEGG" id="fcz:IMF26_07165"/>
<dbReference type="GO" id="GO:0003735">
    <property type="term" value="F:structural constituent of ribosome"/>
    <property type="evidence" value="ECO:0007669"/>
    <property type="project" value="InterPro"/>
</dbReference>
<dbReference type="InterPro" id="IPR009027">
    <property type="entry name" value="Ribosomal_bL9/RNase_H1_N"/>
</dbReference>
<evidence type="ECO:0000259" key="8">
    <source>
        <dbReference type="PROSITE" id="PS00651"/>
    </source>
</evidence>
<comment type="function">
    <text evidence="7">Binds to the 23S rRNA.</text>
</comment>
<keyword evidence="5 7" id="KW-0687">Ribonucleoprotein</keyword>
<organism evidence="9">
    <name type="scientific">Candidatus Fermentithermobacillus carboniphilus</name>
    <dbReference type="NCBI Taxonomy" id="3085328"/>
    <lineage>
        <taxon>Bacteria</taxon>
        <taxon>Bacillati</taxon>
        <taxon>Bacillota</taxon>
        <taxon>Candidatus Fermentithermobacillia</taxon>
        <taxon>Candidatus Fermentithermobacillales</taxon>
        <taxon>Candidatus Fermentithermobacillaceae</taxon>
        <taxon>Candidatus Fermentithermobacillus</taxon>
    </lineage>
</organism>
<dbReference type="InterPro" id="IPR020594">
    <property type="entry name" value="Ribosomal_bL9_bac/chp"/>
</dbReference>
<dbReference type="EMBL" id="CP062796">
    <property type="protein sequence ID" value="QUL97868.1"/>
    <property type="molecule type" value="Genomic_DNA"/>
</dbReference>
<evidence type="ECO:0000313" key="9">
    <source>
        <dbReference type="EMBL" id="QUL97868.1"/>
    </source>
</evidence>
<evidence type="ECO:0000256" key="3">
    <source>
        <dbReference type="ARBA" id="ARBA00022884"/>
    </source>
</evidence>
<dbReference type="InterPro" id="IPR036935">
    <property type="entry name" value="Ribosomal_bL9_N_sf"/>
</dbReference>
<protein>
    <recommendedName>
        <fullName evidence="6 7">Large ribosomal subunit protein bL9</fullName>
    </recommendedName>
</protein>
<comment type="similarity">
    <text evidence="1 7">Belongs to the bacterial ribosomal protein bL9 family.</text>
</comment>
<dbReference type="NCBIfam" id="TIGR00158">
    <property type="entry name" value="L9"/>
    <property type="match status" value="1"/>
</dbReference>
<dbReference type="InterPro" id="IPR000244">
    <property type="entry name" value="Ribosomal_bL9"/>
</dbReference>
<dbReference type="SUPFAM" id="SSF55653">
    <property type="entry name" value="Ribosomal protein L9 C-domain"/>
    <property type="match status" value="1"/>
</dbReference>
<dbReference type="InterPro" id="IPR020069">
    <property type="entry name" value="Ribosomal_bL9_C"/>
</dbReference>
<proteinExistence type="inferred from homology"/>
<dbReference type="PANTHER" id="PTHR21368">
    <property type="entry name" value="50S RIBOSOMAL PROTEIN L9"/>
    <property type="match status" value="1"/>
</dbReference>
<dbReference type="InterPro" id="IPR036791">
    <property type="entry name" value="Ribosomal_bL9_C_sf"/>
</dbReference>
<evidence type="ECO:0000256" key="2">
    <source>
        <dbReference type="ARBA" id="ARBA00022730"/>
    </source>
</evidence>
<dbReference type="SUPFAM" id="SSF55658">
    <property type="entry name" value="L9 N-domain-like"/>
    <property type="match status" value="1"/>
</dbReference>